<dbReference type="Pfam" id="PF18052">
    <property type="entry name" value="Rx_N"/>
    <property type="match status" value="1"/>
</dbReference>
<dbReference type="Pfam" id="PF23598">
    <property type="entry name" value="LRR_14"/>
    <property type="match status" value="1"/>
</dbReference>
<dbReference type="GO" id="GO:0009626">
    <property type="term" value="P:plant-type hypersensitive response"/>
    <property type="evidence" value="ECO:0007669"/>
    <property type="project" value="UniProtKB-ARBA"/>
</dbReference>
<evidence type="ECO:0000259" key="10">
    <source>
        <dbReference type="Pfam" id="PF23598"/>
    </source>
</evidence>
<dbReference type="Gramene" id="TraesCS1A03G1059900.1">
    <property type="protein sequence ID" value="TraesCS1A03G1059900.1.CDS"/>
    <property type="gene ID" value="TraesCS1A03G1059900"/>
</dbReference>
<dbReference type="GO" id="GO:0042742">
    <property type="term" value="P:defense response to bacterium"/>
    <property type="evidence" value="ECO:0007669"/>
    <property type="project" value="UniProtKB-ARBA"/>
</dbReference>
<dbReference type="Gramene" id="TraesROB_scaffold_028890_01G000400.1">
    <property type="protein sequence ID" value="TraesROB_scaffold_028890_01G000400.1"/>
    <property type="gene ID" value="TraesROB_scaffold_028890_01G000400"/>
</dbReference>
<keyword evidence="6" id="KW-0175">Coiled coil</keyword>
<accession>A0A3B5Y8M4</accession>
<dbReference type="PANTHER" id="PTHR23155">
    <property type="entry name" value="DISEASE RESISTANCE PROTEIN RP"/>
    <property type="match status" value="1"/>
</dbReference>
<dbReference type="STRING" id="4565.A0A3B5Y8M4"/>
<dbReference type="InterPro" id="IPR036388">
    <property type="entry name" value="WH-like_DNA-bd_sf"/>
</dbReference>
<keyword evidence="2" id="KW-0433">Leucine-rich repeat</keyword>
<comment type="similarity">
    <text evidence="1">Belongs to the disease resistance NB-LRR family.</text>
</comment>
<dbReference type="SMR" id="A0A3B5Y8M4"/>
<dbReference type="FunFam" id="1.10.10.10:FF:000322">
    <property type="entry name" value="Probable disease resistance protein At1g63360"/>
    <property type="match status" value="1"/>
</dbReference>
<dbReference type="Gene3D" id="1.20.5.4130">
    <property type="match status" value="1"/>
</dbReference>
<dbReference type="Gramene" id="TraesWEE_scaffold_029613_01G000300.1">
    <property type="protein sequence ID" value="TraesWEE_scaffold_029613_01G000300.1"/>
    <property type="gene ID" value="TraesWEE_scaffold_029613_01G000300"/>
</dbReference>
<protein>
    <submittedName>
        <fullName evidence="11">Uncharacterized protein</fullName>
    </submittedName>
</protein>
<name>A0A3B5Y8M4_WHEAT</name>
<dbReference type="Gramene" id="TraesCAD_scaffold_034137_01G000400.1">
    <property type="protein sequence ID" value="TraesCAD_scaffold_034137_01G000400.1"/>
    <property type="gene ID" value="TraesCAD_scaffold_034137_01G000400"/>
</dbReference>
<feature type="domain" description="NB-ARC" evidence="7">
    <location>
        <begin position="173"/>
        <end position="338"/>
    </location>
</feature>
<dbReference type="GO" id="GO:0043531">
    <property type="term" value="F:ADP binding"/>
    <property type="evidence" value="ECO:0007669"/>
    <property type="project" value="InterPro"/>
</dbReference>
<dbReference type="InterPro" id="IPR055414">
    <property type="entry name" value="LRR_R13L4/SHOC2-like"/>
</dbReference>
<dbReference type="GO" id="GO:0002758">
    <property type="term" value="P:innate immune response-activating signaling pathway"/>
    <property type="evidence" value="ECO:0007669"/>
    <property type="project" value="UniProtKB-ARBA"/>
</dbReference>
<evidence type="ECO:0000256" key="6">
    <source>
        <dbReference type="ARBA" id="ARBA00023054"/>
    </source>
</evidence>
<reference evidence="11" key="1">
    <citation type="submission" date="2018-08" db="EMBL/GenBank/DDBJ databases">
        <authorList>
            <person name="Rossello M."/>
        </authorList>
    </citation>
    <scope>NUCLEOTIDE SEQUENCE [LARGE SCALE GENOMIC DNA]</scope>
    <source>
        <strain evidence="11">cv. Chinese Spring</strain>
    </source>
</reference>
<dbReference type="InterPro" id="IPR027417">
    <property type="entry name" value="P-loop_NTPase"/>
</dbReference>
<dbReference type="InterPro" id="IPR032675">
    <property type="entry name" value="LRR_dom_sf"/>
</dbReference>
<dbReference type="OMA" id="NCEDMAS"/>
<dbReference type="GeneID" id="123183108"/>
<sequence length="921" mass="104734">MAGGIVTVAGGVMNPLISKLTTLMGDEYKKFKGVRKQASFLQKELSAMNAALHKLELIDEINPTIKDWRDDVREMAYDMENCIDDFIRQSRADNAKGGFIKKTARCVNKLRERIRIAHQMEELKTLALDAKDRHERYEIDNWKPASGSVVVDPRLRAIYEEVDTLVGIDVPREEISIRLMDTQKKLKVVAIVGFGGLGKTTVAKQVYDKIASQFNCKAFFSVSQRPHMAELLNNFQLKLGMNGPRSSHTRKVEDMIEEIRGHLNKKRYLIVIDDVWDKSSWNILKCALREDNNGSRVIVTTRLVGVASAACQNDCEGIYRLKPLNEQNSRMLFLNRIFGSEHGCLVQLKEVMADILKKCNGLPLALITIASLLASEERSIKGWESIRDSLGALSATNPTLEEMKSILYLSYKQLPAHLRACLLYLGMYPEDREISRDDLVRQWIAEGLLVHNLHVTDLEDLGRSYFNELINRSMIDPCKTEYGEVLSFRVHDIMLDFILSKCDEDNFVSVANNCEDMASLHGSKYKVRRLSLRGETYGPTIDVSLSQVRSFTQFGKFMPPPLLFKYLRVFRIEGYMESLDLTAIGELFQLRYLHVSRVYSVKLPAELQGLVYLETLDLDDARIKSMPSDIVSLSRLSYLHIWMEVELPEFIGNIKSLRSLIIHRNELTSDPLSNSMKVIIGLGELINLRELEIQVESLDKAEHDALACSIGKLNNLKNLKFLGRHMEDNNQLGSLSKPFQHIEKFDGYIWKFRRVPLWMGGLRYLRILDLRVEETSTEEFHVLGELPSLVELKFRSSHIPTERAILGMGLFPVLEYFEFSSIEDVTAYLGYDVGAMPHVRTLALHNKKEWDGSIPVGMEYLLCLEKIKLHGAYSSDDAIVSAFRGALLVHPNRPSIEHWHVTKTSYGSSAVMQAAIPPPSL</sequence>
<evidence type="ECO:0000313" key="11">
    <source>
        <dbReference type="EnsemblPlants" id="TraesCS1A02G436000.1"/>
    </source>
</evidence>
<feature type="domain" description="Disease resistance R13L4/SHOC-2-like LRR" evidence="10">
    <location>
        <begin position="547"/>
        <end position="896"/>
    </location>
</feature>
<dbReference type="Gramene" id="TraesSTA1A03G00179550.1">
    <property type="protein sequence ID" value="TraesSTA1A03G00179550.1"/>
    <property type="gene ID" value="TraesSTA1A03G00179550"/>
</dbReference>
<dbReference type="Gramene" id="TraesCLE_scaffold_091364_01G000100.1">
    <property type="protein sequence ID" value="TraesCLE_scaffold_091364_01G000100.1"/>
    <property type="gene ID" value="TraesCLE_scaffold_091364_01G000100"/>
</dbReference>
<dbReference type="KEGG" id="taes:123183108"/>
<evidence type="ECO:0000259" key="7">
    <source>
        <dbReference type="Pfam" id="PF00931"/>
    </source>
</evidence>
<evidence type="ECO:0000256" key="1">
    <source>
        <dbReference type="ARBA" id="ARBA00008894"/>
    </source>
</evidence>
<dbReference type="Gramene" id="TraesCS1A02G436000.1">
    <property type="protein sequence ID" value="TraesCS1A02G436000.1"/>
    <property type="gene ID" value="TraesCS1A02G436000"/>
</dbReference>
<dbReference type="Pfam" id="PF23559">
    <property type="entry name" value="WHD_DRP"/>
    <property type="match status" value="1"/>
</dbReference>
<dbReference type="InterPro" id="IPR038005">
    <property type="entry name" value="RX-like_CC"/>
</dbReference>
<evidence type="ECO:0000256" key="2">
    <source>
        <dbReference type="ARBA" id="ARBA00022614"/>
    </source>
</evidence>
<dbReference type="Gene3D" id="1.10.10.10">
    <property type="entry name" value="Winged helix-like DNA-binding domain superfamily/Winged helix DNA-binding domain"/>
    <property type="match status" value="1"/>
</dbReference>
<evidence type="ECO:0000259" key="8">
    <source>
        <dbReference type="Pfam" id="PF18052"/>
    </source>
</evidence>
<organism evidence="11">
    <name type="scientific">Triticum aestivum</name>
    <name type="common">Wheat</name>
    <dbReference type="NCBI Taxonomy" id="4565"/>
    <lineage>
        <taxon>Eukaryota</taxon>
        <taxon>Viridiplantae</taxon>
        <taxon>Streptophyta</taxon>
        <taxon>Embryophyta</taxon>
        <taxon>Tracheophyta</taxon>
        <taxon>Spermatophyta</taxon>
        <taxon>Magnoliopsida</taxon>
        <taxon>Liliopsida</taxon>
        <taxon>Poales</taxon>
        <taxon>Poaceae</taxon>
        <taxon>BOP clade</taxon>
        <taxon>Pooideae</taxon>
        <taxon>Triticodae</taxon>
        <taxon>Triticeae</taxon>
        <taxon>Triticinae</taxon>
        <taxon>Triticum</taxon>
    </lineage>
</organism>
<reference evidence="11" key="2">
    <citation type="submission" date="2018-10" db="UniProtKB">
        <authorList>
            <consortium name="EnsemblPlants"/>
        </authorList>
    </citation>
    <scope>IDENTIFICATION</scope>
</reference>
<keyword evidence="3" id="KW-0677">Repeat</keyword>
<dbReference type="AlphaFoldDB" id="A0A3B5Y8M4"/>
<dbReference type="SUPFAM" id="SSF52058">
    <property type="entry name" value="L domain-like"/>
    <property type="match status" value="1"/>
</dbReference>
<dbReference type="PRINTS" id="PR00364">
    <property type="entry name" value="DISEASERSIST"/>
</dbReference>
<keyword evidence="5" id="KW-0611">Plant defense</keyword>
<evidence type="ECO:0000313" key="12">
    <source>
        <dbReference type="Proteomes" id="UP000019116"/>
    </source>
</evidence>
<dbReference type="InterPro" id="IPR042197">
    <property type="entry name" value="Apaf_helical"/>
</dbReference>
<evidence type="ECO:0000259" key="9">
    <source>
        <dbReference type="Pfam" id="PF23559"/>
    </source>
</evidence>
<evidence type="ECO:0000256" key="3">
    <source>
        <dbReference type="ARBA" id="ARBA00022737"/>
    </source>
</evidence>
<dbReference type="Gramene" id="TraesPARA_EIv1.0_0002220.1">
    <property type="protein sequence ID" value="TraesPARA_EIv1.0_0002220.1.CDS"/>
    <property type="gene ID" value="TraesPARA_EIv1.0_0002220"/>
</dbReference>
<evidence type="ECO:0000256" key="4">
    <source>
        <dbReference type="ARBA" id="ARBA00022741"/>
    </source>
</evidence>
<dbReference type="InterPro" id="IPR058922">
    <property type="entry name" value="WHD_DRP"/>
</dbReference>
<dbReference type="PANTHER" id="PTHR23155:SF906">
    <property type="entry name" value="OS08G0205100 PROTEIN"/>
    <property type="match status" value="1"/>
</dbReference>
<dbReference type="Gene3D" id="3.80.10.10">
    <property type="entry name" value="Ribonuclease Inhibitor"/>
    <property type="match status" value="1"/>
</dbReference>
<dbReference type="InterPro" id="IPR044974">
    <property type="entry name" value="Disease_R_plants"/>
</dbReference>
<feature type="domain" description="Disease resistance protein winged helix" evidence="9">
    <location>
        <begin position="427"/>
        <end position="498"/>
    </location>
</feature>
<dbReference type="InterPro" id="IPR002182">
    <property type="entry name" value="NB-ARC"/>
</dbReference>
<gene>
    <name evidence="11" type="primary">LOC123183108</name>
</gene>
<keyword evidence="12" id="KW-1185">Reference proteome</keyword>
<dbReference type="FunFam" id="3.40.50.300:FF:001091">
    <property type="entry name" value="Probable disease resistance protein At1g61300"/>
    <property type="match status" value="1"/>
</dbReference>
<dbReference type="Proteomes" id="UP000019116">
    <property type="component" value="Chromosome 1A"/>
</dbReference>
<dbReference type="Gramene" id="TraesRN1A0101136900.1">
    <property type="protein sequence ID" value="TraesRN1A0101136900.1"/>
    <property type="gene ID" value="TraesRN1A0101136900"/>
</dbReference>
<dbReference type="OrthoDB" id="686380at2759"/>
<dbReference type="Pfam" id="PF00931">
    <property type="entry name" value="NB-ARC"/>
    <property type="match status" value="1"/>
</dbReference>
<dbReference type="Gramene" id="TraesJAG1A03G00177970.1">
    <property type="protein sequence ID" value="TraesJAG1A03G00177970.1"/>
    <property type="gene ID" value="TraesJAG1A03G00177970"/>
</dbReference>
<evidence type="ECO:0000256" key="5">
    <source>
        <dbReference type="ARBA" id="ARBA00022821"/>
    </source>
</evidence>
<dbReference type="CDD" id="cd14798">
    <property type="entry name" value="RX-CC_like"/>
    <property type="match status" value="1"/>
</dbReference>
<dbReference type="RefSeq" id="XP_044451781.1">
    <property type="nucleotide sequence ID" value="XM_044595846.1"/>
</dbReference>
<feature type="domain" description="Disease resistance N-terminal" evidence="8">
    <location>
        <begin position="12"/>
        <end position="100"/>
    </location>
</feature>
<dbReference type="Gene3D" id="3.40.50.300">
    <property type="entry name" value="P-loop containing nucleotide triphosphate hydrolases"/>
    <property type="match status" value="1"/>
</dbReference>
<proteinExistence type="inferred from homology"/>
<dbReference type="InterPro" id="IPR041118">
    <property type="entry name" value="Rx_N"/>
</dbReference>
<dbReference type="EnsemblPlants" id="TraesCS1A02G436000.1">
    <property type="protein sequence ID" value="TraesCS1A02G436000.1"/>
    <property type="gene ID" value="TraesCS1A02G436000"/>
</dbReference>
<keyword evidence="4" id="KW-0547">Nucleotide-binding</keyword>
<dbReference type="SUPFAM" id="SSF52540">
    <property type="entry name" value="P-loop containing nucleoside triphosphate hydrolases"/>
    <property type="match status" value="1"/>
</dbReference>
<dbReference type="Gene3D" id="1.10.8.430">
    <property type="entry name" value="Helical domain of apoptotic protease-activating factors"/>
    <property type="match status" value="1"/>
</dbReference>